<dbReference type="AlphaFoldDB" id="A0A699YKI5"/>
<evidence type="ECO:0000313" key="2">
    <source>
        <dbReference type="Proteomes" id="UP000485058"/>
    </source>
</evidence>
<dbReference type="Gene3D" id="2.60.120.580">
    <property type="entry name" value="Acetamidase/Formamidase-like domains"/>
    <property type="match status" value="3"/>
</dbReference>
<reference evidence="1 2" key="1">
    <citation type="submission" date="2020-02" db="EMBL/GenBank/DDBJ databases">
        <title>Draft genome sequence of Haematococcus lacustris strain NIES-144.</title>
        <authorList>
            <person name="Morimoto D."/>
            <person name="Nakagawa S."/>
            <person name="Yoshida T."/>
            <person name="Sawayama S."/>
        </authorList>
    </citation>
    <scope>NUCLEOTIDE SEQUENCE [LARGE SCALE GENOMIC DNA]</scope>
    <source>
        <strain evidence="1 2">NIES-144</strain>
    </source>
</reference>
<dbReference type="Proteomes" id="UP000485058">
    <property type="component" value="Unassembled WGS sequence"/>
</dbReference>
<evidence type="ECO:0000313" key="1">
    <source>
        <dbReference type="EMBL" id="GFH10001.1"/>
    </source>
</evidence>
<feature type="non-terminal residue" evidence="1">
    <location>
        <position position="1"/>
    </location>
</feature>
<protein>
    <submittedName>
        <fullName evidence="1">AraC family transcriptional regulator</fullName>
    </submittedName>
</protein>
<comment type="caution">
    <text evidence="1">The sequence shown here is derived from an EMBL/GenBank/DDBJ whole genome shotgun (WGS) entry which is preliminary data.</text>
</comment>
<sequence length="429" mass="47338">VQSGETFSIEMVSHHNGDMYDWIIKGDAALEDIYNFNSTSQTISMRGRSGRADGKHIMTGPVYICGAEPGDTLKIEILDLKPRRNPITGKAFSSNGVTDWGWQRRIEGSRRTDSTFIYELIMDADGYAMYAEPRLSFTWKDAAGNPLVRSLGIYTISGFNYTCVDGYVMLGGYHCDAALEDIYNFNSTSQTISMRGRSGRADGKHIMTGPVYICGAEPGDTLKIEILDLKPRRNPMTGKAFSSNGVTDWGWQRRIEGSRRTDSTFIYELIMDADGYAMYAEPRLSFTWKDAAGNPLVRVPCWPFNGTLTGMNNQTLNWSNPFQSLGIYTISGFNYTCVDGYVMLGGYHCKWRLPVSPHIGNIGLASDVEDTVNSAWPMRTGDCHAGQTNSEYSGTALETNFNGRLRVTVIKANDPTISPLVSGSTSAAA</sequence>
<dbReference type="SUPFAM" id="SSF141130">
    <property type="entry name" value="Acetamidase/Formamidase-like"/>
    <property type="match status" value="2"/>
</dbReference>
<organism evidence="1 2">
    <name type="scientific">Haematococcus lacustris</name>
    <name type="common">Green alga</name>
    <name type="synonym">Haematococcus pluvialis</name>
    <dbReference type="NCBI Taxonomy" id="44745"/>
    <lineage>
        <taxon>Eukaryota</taxon>
        <taxon>Viridiplantae</taxon>
        <taxon>Chlorophyta</taxon>
        <taxon>core chlorophytes</taxon>
        <taxon>Chlorophyceae</taxon>
        <taxon>CS clade</taxon>
        <taxon>Chlamydomonadales</taxon>
        <taxon>Haematococcaceae</taxon>
        <taxon>Haematococcus</taxon>
    </lineage>
</organism>
<dbReference type="PANTHER" id="PTHR31891">
    <property type="entry name" value="FORMAMIDASE C869.04-RELATED"/>
    <property type="match status" value="1"/>
</dbReference>
<dbReference type="EMBL" id="BLLF01000280">
    <property type="protein sequence ID" value="GFH10001.1"/>
    <property type="molecule type" value="Genomic_DNA"/>
</dbReference>
<gene>
    <name evidence="1" type="ORF">HaLaN_05243</name>
</gene>
<accession>A0A699YKI5</accession>
<name>A0A699YKI5_HAELA</name>
<keyword evidence="2" id="KW-1185">Reference proteome</keyword>
<dbReference type="InterPro" id="IPR004304">
    <property type="entry name" value="FmdA_AmdA"/>
</dbReference>
<dbReference type="PANTHER" id="PTHR31891:SF1">
    <property type="entry name" value="FORMAMIDASE C869.04-RELATED"/>
    <property type="match status" value="1"/>
</dbReference>
<proteinExistence type="predicted"/>
<dbReference type="GO" id="GO:0016811">
    <property type="term" value="F:hydrolase activity, acting on carbon-nitrogen (but not peptide) bonds, in linear amides"/>
    <property type="evidence" value="ECO:0007669"/>
    <property type="project" value="InterPro"/>
</dbReference>